<organism evidence="1 2">
    <name type="scientific">Solanum commersonii</name>
    <name type="common">Commerson's wild potato</name>
    <name type="synonym">Commerson's nightshade</name>
    <dbReference type="NCBI Taxonomy" id="4109"/>
    <lineage>
        <taxon>Eukaryota</taxon>
        <taxon>Viridiplantae</taxon>
        <taxon>Streptophyta</taxon>
        <taxon>Embryophyta</taxon>
        <taxon>Tracheophyta</taxon>
        <taxon>Spermatophyta</taxon>
        <taxon>Magnoliopsida</taxon>
        <taxon>eudicotyledons</taxon>
        <taxon>Gunneridae</taxon>
        <taxon>Pentapetalae</taxon>
        <taxon>asterids</taxon>
        <taxon>lamiids</taxon>
        <taxon>Solanales</taxon>
        <taxon>Solanaceae</taxon>
        <taxon>Solanoideae</taxon>
        <taxon>Solaneae</taxon>
        <taxon>Solanum</taxon>
    </lineage>
</organism>
<reference evidence="1 2" key="1">
    <citation type="submission" date="2020-09" db="EMBL/GenBank/DDBJ databases">
        <title>De no assembly of potato wild relative species, Solanum commersonii.</title>
        <authorList>
            <person name="Cho K."/>
        </authorList>
    </citation>
    <scope>NUCLEOTIDE SEQUENCE [LARGE SCALE GENOMIC DNA]</scope>
    <source>
        <strain evidence="1">LZ3.2</strain>
        <tissue evidence="1">Leaf</tissue>
    </source>
</reference>
<evidence type="ECO:0000313" key="2">
    <source>
        <dbReference type="Proteomes" id="UP000824120"/>
    </source>
</evidence>
<gene>
    <name evidence="1" type="ORF">H5410_003542</name>
</gene>
<evidence type="ECO:0000313" key="1">
    <source>
        <dbReference type="EMBL" id="KAG5631825.1"/>
    </source>
</evidence>
<proteinExistence type="predicted"/>
<feature type="non-terminal residue" evidence="1">
    <location>
        <position position="1"/>
    </location>
</feature>
<sequence>IIYPYQNVRGCHFKRNVNPQQPPIQDGIKVFHQGIGHYDGADMSCVLEFERLNPPEITLSNLNEDPKNFVDEF</sequence>
<dbReference type="EMBL" id="JACXVP010000001">
    <property type="protein sequence ID" value="KAG5631825.1"/>
    <property type="molecule type" value="Genomic_DNA"/>
</dbReference>
<name>A0A9J6B567_SOLCO</name>
<dbReference type="Proteomes" id="UP000824120">
    <property type="component" value="Chromosome 1"/>
</dbReference>
<comment type="caution">
    <text evidence="1">The sequence shown here is derived from an EMBL/GenBank/DDBJ whole genome shotgun (WGS) entry which is preliminary data.</text>
</comment>
<keyword evidence="2" id="KW-1185">Reference proteome</keyword>
<protein>
    <submittedName>
        <fullName evidence="1">Uncharacterized protein</fullName>
    </submittedName>
</protein>
<dbReference type="AlphaFoldDB" id="A0A9J6B567"/>
<accession>A0A9J6B567</accession>